<evidence type="ECO:0000256" key="4">
    <source>
        <dbReference type="ARBA" id="ARBA00023136"/>
    </source>
</evidence>
<evidence type="ECO:0000259" key="7">
    <source>
        <dbReference type="Pfam" id="PF00361"/>
    </source>
</evidence>
<organism evidence="8 9">
    <name type="scientific">Dokdonella fugitiva</name>
    <dbReference type="NCBI Taxonomy" id="328517"/>
    <lineage>
        <taxon>Bacteria</taxon>
        <taxon>Pseudomonadati</taxon>
        <taxon>Pseudomonadota</taxon>
        <taxon>Gammaproteobacteria</taxon>
        <taxon>Lysobacterales</taxon>
        <taxon>Rhodanobacteraceae</taxon>
        <taxon>Dokdonella</taxon>
    </lineage>
</organism>
<comment type="similarity">
    <text evidence="5">Belongs to the complex I subunit 2 family.</text>
</comment>
<name>A0A839F1C5_9GAMM</name>
<accession>A0A839F1C5</accession>
<dbReference type="EMBL" id="JACGXL010000001">
    <property type="protein sequence ID" value="MBA8886920.1"/>
    <property type="molecule type" value="Genomic_DNA"/>
</dbReference>
<feature type="transmembrane region" description="Helical" evidence="5">
    <location>
        <begin position="107"/>
        <end position="126"/>
    </location>
</feature>
<keyword evidence="4 5" id="KW-0472">Membrane</keyword>
<dbReference type="EC" id="7.1.1.-" evidence="5"/>
<feature type="transmembrane region" description="Helical" evidence="5">
    <location>
        <begin position="277"/>
        <end position="298"/>
    </location>
</feature>
<evidence type="ECO:0000256" key="6">
    <source>
        <dbReference type="RuleBase" id="RU000320"/>
    </source>
</evidence>
<dbReference type="GO" id="GO:0005886">
    <property type="term" value="C:plasma membrane"/>
    <property type="evidence" value="ECO:0007669"/>
    <property type="project" value="UniProtKB-SubCell"/>
</dbReference>
<keyword evidence="9" id="KW-1185">Reference proteome</keyword>
<dbReference type="GO" id="GO:0050136">
    <property type="term" value="F:NADH dehydrogenase (quinone) (non-electrogenic) activity"/>
    <property type="evidence" value="ECO:0007669"/>
    <property type="project" value="UniProtKB-UniRule"/>
</dbReference>
<feature type="transmembrane region" description="Helical" evidence="5">
    <location>
        <begin position="163"/>
        <end position="186"/>
    </location>
</feature>
<evidence type="ECO:0000256" key="5">
    <source>
        <dbReference type="HAMAP-Rule" id="MF_00445"/>
    </source>
</evidence>
<keyword evidence="5" id="KW-0874">Quinone</keyword>
<dbReference type="NCBIfam" id="TIGR01770">
    <property type="entry name" value="NDH_I_N"/>
    <property type="match status" value="1"/>
</dbReference>
<keyword evidence="5" id="KW-0830">Ubiquinone</keyword>
<dbReference type="PRINTS" id="PR01434">
    <property type="entry name" value="NADHDHGNASE5"/>
</dbReference>
<dbReference type="PANTHER" id="PTHR22773">
    <property type="entry name" value="NADH DEHYDROGENASE"/>
    <property type="match status" value="1"/>
</dbReference>
<sequence>MIQFNPADLATMLPELFLLGATCTILLIDLFLKPTQRDVTHWLSLAALLATGVLVWRDAPAQGASIAAFNGMFLRDGVATVLKVFVLLTTGLVFLYSRDYLRGRKLFVGEFYLLLLFATLGMMLLVSAGNLVTVYLGLELLTLSSYALVALNRDSAVSSEAAIKYFVLGALASGLLLYGMSMIYGATGTLDLAKIHAIADFSANSPHRMLLAFGLVFLVVGSAFKLGAAPFHMWLPDVYQGAPTAVTLFVGSASKIAAFGMTWRLLDGAMGGMHVHWTQMLGVLAVLSLAIGNVFAIAQTNLKRMLAYSTISHVGFLLLGFVNGSASGYAAAMFYVISYALMAAVAFGMIMLLARAGFEAEEIDDFKGLNQRNPWYAGVMAIAMFSLAGVPPLFGFFAKLMVLKAVIDAGQMWLAIVAIVFAIIGLYYYLRVVKVMYFDEPHDATVLELPRDRGFRWVLSLNGLALLALGVAWGPLLDWCDRAFAVAALIPR</sequence>
<feature type="transmembrane region" description="Helical" evidence="5">
    <location>
        <begin position="332"/>
        <end position="354"/>
    </location>
</feature>
<evidence type="ECO:0000313" key="9">
    <source>
        <dbReference type="Proteomes" id="UP000550401"/>
    </source>
</evidence>
<comment type="function">
    <text evidence="5">NDH-1 shuttles electrons from NADH, via FMN and iron-sulfur (Fe-S) centers, to quinones in the respiratory chain. The immediate electron acceptor for the enzyme in this species is believed to be ubiquinone. Couples the redox reaction to proton translocation (for every two electrons transferred, four hydrogen ions are translocated across the cytoplasmic membrane), and thus conserves the redox energy in a proton gradient.</text>
</comment>
<keyword evidence="5" id="KW-1003">Cell membrane</keyword>
<dbReference type="Proteomes" id="UP000550401">
    <property type="component" value="Unassembled WGS sequence"/>
</dbReference>
<comment type="subcellular location">
    <subcellularLocation>
        <location evidence="5">Cell membrane</location>
        <topology evidence="5">Multi-pass membrane protein</topology>
    </subcellularLocation>
    <subcellularLocation>
        <location evidence="1">Endomembrane system</location>
        <topology evidence="1">Multi-pass membrane protein</topology>
    </subcellularLocation>
    <subcellularLocation>
        <location evidence="6">Membrane</location>
        <topology evidence="6">Multi-pass membrane protein</topology>
    </subcellularLocation>
</comment>
<dbReference type="Pfam" id="PF00361">
    <property type="entry name" value="Proton_antipo_M"/>
    <property type="match status" value="1"/>
</dbReference>
<dbReference type="GO" id="GO:0048038">
    <property type="term" value="F:quinone binding"/>
    <property type="evidence" value="ECO:0007669"/>
    <property type="project" value="UniProtKB-KW"/>
</dbReference>
<dbReference type="GO" id="GO:0008137">
    <property type="term" value="F:NADH dehydrogenase (ubiquinone) activity"/>
    <property type="evidence" value="ECO:0007669"/>
    <property type="project" value="InterPro"/>
</dbReference>
<feature type="transmembrane region" description="Helical" evidence="5">
    <location>
        <begin position="132"/>
        <end position="151"/>
    </location>
</feature>
<comment type="caution">
    <text evidence="8">The sequence shown here is derived from an EMBL/GenBank/DDBJ whole genome shotgun (WGS) entry which is preliminary data.</text>
</comment>
<feature type="transmembrane region" description="Helical" evidence="5">
    <location>
        <begin position="245"/>
        <end position="265"/>
    </location>
</feature>
<evidence type="ECO:0000313" key="8">
    <source>
        <dbReference type="EMBL" id="MBA8886920.1"/>
    </source>
</evidence>
<feature type="transmembrane region" description="Helical" evidence="5">
    <location>
        <begin position="39"/>
        <end position="57"/>
    </location>
</feature>
<dbReference type="InterPro" id="IPR001750">
    <property type="entry name" value="ND/Mrp_TM"/>
</dbReference>
<comment type="subunit">
    <text evidence="5">NDH-1 is composed of 14 different subunits. Subunits NuoA, H, J, K, L, M, N constitute the membrane sector of the complex.</text>
</comment>
<reference evidence="8 9" key="1">
    <citation type="submission" date="2020-07" db="EMBL/GenBank/DDBJ databases">
        <title>Genomic Encyclopedia of Type Strains, Phase IV (KMG-V): Genome sequencing to study the core and pangenomes of soil and plant-associated prokaryotes.</title>
        <authorList>
            <person name="Whitman W."/>
        </authorList>
    </citation>
    <scope>NUCLEOTIDE SEQUENCE [LARGE SCALE GENOMIC DNA]</scope>
    <source>
        <strain evidence="8 9">RH2WT43</strain>
    </source>
</reference>
<keyword evidence="5" id="KW-1278">Translocase</keyword>
<dbReference type="InterPro" id="IPR010096">
    <property type="entry name" value="NADH-Q_OxRdtase_suN/2"/>
</dbReference>
<gene>
    <name evidence="5" type="primary">nuoN</name>
    <name evidence="8" type="ORF">FHW12_001111</name>
</gene>
<feature type="transmembrane region" description="Helical" evidence="5">
    <location>
        <begin position="206"/>
        <end position="224"/>
    </location>
</feature>
<dbReference type="GO" id="GO:0012505">
    <property type="term" value="C:endomembrane system"/>
    <property type="evidence" value="ECO:0007669"/>
    <property type="project" value="UniProtKB-SubCell"/>
</dbReference>
<dbReference type="HAMAP" id="MF_00445">
    <property type="entry name" value="NDH1_NuoN_1"/>
    <property type="match status" value="1"/>
</dbReference>
<feature type="transmembrane region" description="Helical" evidence="5">
    <location>
        <begin position="77"/>
        <end position="95"/>
    </location>
</feature>
<keyword evidence="3 5" id="KW-1133">Transmembrane helix</keyword>
<evidence type="ECO:0000256" key="1">
    <source>
        <dbReference type="ARBA" id="ARBA00004127"/>
    </source>
</evidence>
<evidence type="ECO:0000256" key="2">
    <source>
        <dbReference type="ARBA" id="ARBA00022692"/>
    </source>
</evidence>
<dbReference type="NCBIfam" id="NF004442">
    <property type="entry name" value="PRK05777.1-5"/>
    <property type="match status" value="1"/>
</dbReference>
<evidence type="ECO:0000256" key="3">
    <source>
        <dbReference type="ARBA" id="ARBA00022989"/>
    </source>
</evidence>
<feature type="transmembrane region" description="Helical" evidence="5">
    <location>
        <begin position="12"/>
        <end position="32"/>
    </location>
</feature>
<keyword evidence="5" id="KW-0813">Transport</keyword>
<feature type="transmembrane region" description="Helical" evidence="5">
    <location>
        <begin position="305"/>
        <end position="326"/>
    </location>
</feature>
<feature type="transmembrane region" description="Helical" evidence="5">
    <location>
        <begin position="375"/>
        <end position="398"/>
    </location>
</feature>
<dbReference type="RefSeq" id="WP_182529957.1">
    <property type="nucleotide sequence ID" value="NZ_JACGXL010000001.1"/>
</dbReference>
<protein>
    <recommendedName>
        <fullName evidence="5">NADH-quinone oxidoreductase subunit N</fullName>
        <ecNumber evidence="5">7.1.1.-</ecNumber>
    </recommendedName>
    <alternativeName>
        <fullName evidence="5">NADH dehydrogenase I subunit N</fullName>
    </alternativeName>
    <alternativeName>
        <fullName evidence="5">NDH-1 subunit N</fullName>
    </alternativeName>
</protein>
<feature type="transmembrane region" description="Helical" evidence="5">
    <location>
        <begin position="410"/>
        <end position="430"/>
    </location>
</feature>
<proteinExistence type="inferred from homology"/>
<comment type="catalytic activity">
    <reaction evidence="5">
        <text>a quinone + NADH + 5 H(+)(in) = a quinol + NAD(+) + 4 H(+)(out)</text>
        <dbReference type="Rhea" id="RHEA:57888"/>
        <dbReference type="ChEBI" id="CHEBI:15378"/>
        <dbReference type="ChEBI" id="CHEBI:24646"/>
        <dbReference type="ChEBI" id="CHEBI:57540"/>
        <dbReference type="ChEBI" id="CHEBI:57945"/>
        <dbReference type="ChEBI" id="CHEBI:132124"/>
    </reaction>
</comment>
<keyword evidence="2 5" id="KW-0812">Transmembrane</keyword>
<keyword evidence="5" id="KW-0520">NAD</keyword>
<dbReference type="GO" id="GO:0042773">
    <property type="term" value="P:ATP synthesis coupled electron transport"/>
    <property type="evidence" value="ECO:0007669"/>
    <property type="project" value="InterPro"/>
</dbReference>
<feature type="domain" description="NADH:quinone oxidoreductase/Mrp antiporter transmembrane" evidence="7">
    <location>
        <begin position="128"/>
        <end position="423"/>
    </location>
</feature>
<feature type="transmembrane region" description="Helical" evidence="5">
    <location>
        <begin position="457"/>
        <end position="476"/>
    </location>
</feature>
<dbReference type="AlphaFoldDB" id="A0A839F1C5"/>